<evidence type="ECO:0000256" key="4">
    <source>
        <dbReference type="ARBA" id="ARBA00022448"/>
    </source>
</evidence>
<dbReference type="GO" id="GO:0030643">
    <property type="term" value="P:intracellular phosphate ion homeostasis"/>
    <property type="evidence" value="ECO:0007669"/>
    <property type="project" value="InterPro"/>
</dbReference>
<dbReference type="SUPFAM" id="SSF109755">
    <property type="entry name" value="PhoU-like"/>
    <property type="match status" value="1"/>
</dbReference>
<dbReference type="Proteomes" id="UP000315636">
    <property type="component" value="Unassembled WGS sequence"/>
</dbReference>
<dbReference type="GO" id="GO:0005737">
    <property type="term" value="C:cytoplasm"/>
    <property type="evidence" value="ECO:0007669"/>
    <property type="project" value="UniProtKB-SubCell"/>
</dbReference>
<dbReference type="Pfam" id="PF01895">
    <property type="entry name" value="PhoU"/>
    <property type="match status" value="2"/>
</dbReference>
<name>A0A521AH16_9BACL</name>
<dbReference type="PANTHER" id="PTHR42930:SF3">
    <property type="entry name" value="PHOSPHATE-SPECIFIC TRANSPORT SYSTEM ACCESSORY PROTEIN PHOU"/>
    <property type="match status" value="1"/>
</dbReference>
<reference evidence="9 10" key="1">
    <citation type="submission" date="2017-05" db="EMBL/GenBank/DDBJ databases">
        <authorList>
            <person name="Varghese N."/>
            <person name="Submissions S."/>
        </authorList>
    </citation>
    <scope>NUCLEOTIDE SEQUENCE [LARGE SCALE GENOMIC DNA]</scope>
    <source>
        <strain evidence="9 10">DSM 45474</strain>
    </source>
</reference>
<dbReference type="FunFam" id="1.20.58.220:FF:000004">
    <property type="entry name" value="Phosphate-specific transport system accessory protein PhoU"/>
    <property type="match status" value="1"/>
</dbReference>
<evidence type="ECO:0000313" key="10">
    <source>
        <dbReference type="Proteomes" id="UP000315636"/>
    </source>
</evidence>
<keyword evidence="5 7" id="KW-0963">Cytoplasm</keyword>
<dbReference type="GO" id="GO:0006355">
    <property type="term" value="P:regulation of DNA-templated transcription"/>
    <property type="evidence" value="ECO:0007669"/>
    <property type="project" value="InterPro"/>
</dbReference>
<dbReference type="InterPro" id="IPR000551">
    <property type="entry name" value="MerR-type_HTH_dom"/>
</dbReference>
<dbReference type="PROSITE" id="PS50937">
    <property type="entry name" value="HTH_MERR_2"/>
    <property type="match status" value="1"/>
</dbReference>
<dbReference type="EMBL" id="FXTI01000001">
    <property type="protein sequence ID" value="SMO34089.1"/>
    <property type="molecule type" value="Genomic_DNA"/>
</dbReference>
<comment type="subcellular location">
    <subcellularLocation>
        <location evidence="1 7">Cytoplasm</location>
    </subcellularLocation>
</comment>
<evidence type="ECO:0000259" key="8">
    <source>
        <dbReference type="PROSITE" id="PS50937"/>
    </source>
</evidence>
<gene>
    <name evidence="9" type="ORF">SAMN06264849_101135</name>
</gene>
<dbReference type="GO" id="GO:0045936">
    <property type="term" value="P:negative regulation of phosphate metabolic process"/>
    <property type="evidence" value="ECO:0007669"/>
    <property type="project" value="InterPro"/>
</dbReference>
<evidence type="ECO:0000256" key="5">
    <source>
        <dbReference type="ARBA" id="ARBA00022490"/>
    </source>
</evidence>
<dbReference type="PANTHER" id="PTHR42930">
    <property type="entry name" value="PHOSPHATE-SPECIFIC TRANSPORT SYSTEM ACCESSORY PROTEIN PHOU"/>
    <property type="match status" value="1"/>
</dbReference>
<evidence type="ECO:0000313" key="9">
    <source>
        <dbReference type="EMBL" id="SMO34089.1"/>
    </source>
</evidence>
<dbReference type="Gene3D" id="1.20.58.220">
    <property type="entry name" value="Phosphate transport system protein phou homolog 2, domain 2"/>
    <property type="match status" value="2"/>
</dbReference>
<keyword evidence="6 7" id="KW-0592">Phosphate transport</keyword>
<dbReference type="GO" id="GO:0006817">
    <property type="term" value="P:phosphate ion transport"/>
    <property type="evidence" value="ECO:0007669"/>
    <property type="project" value="UniProtKB-KW"/>
</dbReference>
<evidence type="ECO:0000256" key="3">
    <source>
        <dbReference type="ARBA" id="ARBA00011738"/>
    </source>
</evidence>
<evidence type="ECO:0000256" key="1">
    <source>
        <dbReference type="ARBA" id="ARBA00004496"/>
    </source>
</evidence>
<dbReference type="InterPro" id="IPR026022">
    <property type="entry name" value="PhoU_dom"/>
</dbReference>
<comment type="function">
    <text evidence="7">Plays a role in the regulation of phosphate uptake.</text>
</comment>
<organism evidence="9 10">
    <name type="scientific">Melghirimyces algeriensis</name>
    <dbReference type="NCBI Taxonomy" id="910412"/>
    <lineage>
        <taxon>Bacteria</taxon>
        <taxon>Bacillati</taxon>
        <taxon>Bacillota</taxon>
        <taxon>Bacilli</taxon>
        <taxon>Bacillales</taxon>
        <taxon>Thermoactinomycetaceae</taxon>
        <taxon>Melghirimyces</taxon>
    </lineage>
</organism>
<keyword evidence="10" id="KW-1185">Reference proteome</keyword>
<dbReference type="AlphaFoldDB" id="A0A521AH16"/>
<dbReference type="PIRSF" id="PIRSF003107">
    <property type="entry name" value="PhoU"/>
    <property type="match status" value="1"/>
</dbReference>
<evidence type="ECO:0000256" key="7">
    <source>
        <dbReference type="PIRNR" id="PIRNR003107"/>
    </source>
</evidence>
<dbReference type="RefSeq" id="WP_142503847.1">
    <property type="nucleotide sequence ID" value="NZ_FXTI01000001.1"/>
</dbReference>
<keyword evidence="4 7" id="KW-0813">Transport</keyword>
<dbReference type="OrthoDB" id="9814256at2"/>
<comment type="subunit">
    <text evidence="3 7">Homodimer.</text>
</comment>
<comment type="similarity">
    <text evidence="2 7">Belongs to the PhoU family.</text>
</comment>
<proteinExistence type="inferred from homology"/>
<accession>A0A521AH16</accession>
<evidence type="ECO:0000256" key="6">
    <source>
        <dbReference type="ARBA" id="ARBA00022592"/>
    </source>
</evidence>
<sequence>MRQFDTSLQEVKQLLLDMGEKLEVAIDKAVKSLERLDADMARDVLNNDSTIDSMEDQLDEKVSALIATQQPVAKDLRKLIAALKIGSDMERMADLACNIAQVTIHLVENNLKLFKDLEDIPKMARITQKMVHDGINSYIDGNIDLSKDLAETDDKVDQMYEAIVKELLEYMIHQQQFIEVALRLSFVARYLERIADHATNIAESIVYIETGKTVDLN</sequence>
<dbReference type="NCBIfam" id="TIGR02135">
    <property type="entry name" value="phoU_full"/>
    <property type="match status" value="1"/>
</dbReference>
<feature type="domain" description="HTH merR-type" evidence="8">
    <location>
        <begin position="1"/>
        <end position="17"/>
    </location>
</feature>
<protein>
    <recommendedName>
        <fullName evidence="7">Phosphate-specific transport system accessory protein PhoU</fullName>
    </recommendedName>
</protein>
<dbReference type="InterPro" id="IPR038078">
    <property type="entry name" value="PhoU-like_sf"/>
</dbReference>
<dbReference type="InterPro" id="IPR028366">
    <property type="entry name" value="PhoU"/>
</dbReference>
<dbReference type="GO" id="GO:0003677">
    <property type="term" value="F:DNA binding"/>
    <property type="evidence" value="ECO:0007669"/>
    <property type="project" value="InterPro"/>
</dbReference>
<evidence type="ECO:0000256" key="2">
    <source>
        <dbReference type="ARBA" id="ARBA00008107"/>
    </source>
</evidence>